<sequence length="212" mass="23976">MPSSEEFDQALDTIAEYVHAIGDEISEENVGSLTVEVRGEEYELTGHTCVGEEDSVYMIAGHPDLEFFYVVYALSVTGNVANQLDESIVDGLLEGQEDLDDTVRKRRAAKMLLERLPRGDMDALKAYTFMFLSSGHNNTLLHSDENGVFEYYTVENQIFPYEDDFSIREVQDAVQSTVTGGRRGNHLLRRTLFIDKDEDDPSESEINLNFGW</sequence>
<name>A0A482Y6J5_9EURY</name>
<protein>
    <submittedName>
        <fullName evidence="1">Uncharacterized protein</fullName>
    </submittedName>
</protein>
<reference evidence="1 2" key="1">
    <citation type="submission" date="2019-02" db="EMBL/GenBank/DDBJ databases">
        <title>Genomic Encyclopedia of Archaeal and Bacterial Type Strains, Phase II (KMG-II): from individual species to whole genera.</title>
        <authorList>
            <person name="Goeker M."/>
        </authorList>
    </citation>
    <scope>NUCLEOTIDE SEQUENCE [LARGE SCALE GENOMIC DNA]</scope>
    <source>
        <strain evidence="1 2">DSM 18328</strain>
    </source>
</reference>
<evidence type="ECO:0000313" key="2">
    <source>
        <dbReference type="Proteomes" id="UP000291097"/>
    </source>
</evidence>
<gene>
    <name evidence="1" type="ORF">BDK88_4316</name>
</gene>
<accession>A0A482Y6J5</accession>
<organism evidence="1 2">
    <name type="scientific">Natrinema hispanicum</name>
    <dbReference type="NCBI Taxonomy" id="392421"/>
    <lineage>
        <taxon>Archaea</taxon>
        <taxon>Methanobacteriati</taxon>
        <taxon>Methanobacteriota</taxon>
        <taxon>Stenosarchaea group</taxon>
        <taxon>Halobacteria</taxon>
        <taxon>Halobacteriales</taxon>
        <taxon>Natrialbaceae</taxon>
        <taxon>Natrinema</taxon>
    </lineage>
</organism>
<dbReference type="Proteomes" id="UP000291097">
    <property type="component" value="Unassembled WGS sequence"/>
</dbReference>
<comment type="caution">
    <text evidence="1">The sequence shown here is derived from an EMBL/GenBank/DDBJ whole genome shotgun (WGS) entry which is preliminary data.</text>
</comment>
<dbReference type="EMBL" id="SHMP01000011">
    <property type="protein sequence ID" value="RZV05077.1"/>
    <property type="molecule type" value="Genomic_DNA"/>
</dbReference>
<dbReference type="OrthoDB" id="385095at2157"/>
<evidence type="ECO:0000313" key="1">
    <source>
        <dbReference type="EMBL" id="RZV05077.1"/>
    </source>
</evidence>
<dbReference type="AlphaFoldDB" id="A0A482Y6J5"/>
<proteinExistence type="predicted"/>
<dbReference type="RefSeq" id="WP_130501990.1">
    <property type="nucleotide sequence ID" value="NZ_SHMP01000011.1"/>
</dbReference>